<keyword evidence="3" id="KW-1185">Reference proteome</keyword>
<protein>
    <submittedName>
        <fullName evidence="2">Uncharacterized protein</fullName>
    </submittedName>
</protein>
<accession>A0A0L0SZB7</accession>
<gene>
    <name evidence="2" type="ORF">AMAG_19715</name>
</gene>
<feature type="compositionally biased region" description="Low complexity" evidence="1">
    <location>
        <begin position="33"/>
        <end position="48"/>
    </location>
</feature>
<feature type="region of interest" description="Disordered" evidence="1">
    <location>
        <begin position="1"/>
        <end position="62"/>
    </location>
</feature>
<proteinExistence type="predicted"/>
<reference evidence="3" key="2">
    <citation type="submission" date="2009-11" db="EMBL/GenBank/DDBJ databases">
        <title>The Genome Sequence of Allomyces macrogynus strain ATCC 38327.</title>
        <authorList>
            <consortium name="The Broad Institute Genome Sequencing Platform"/>
            <person name="Russ C."/>
            <person name="Cuomo C."/>
            <person name="Shea T."/>
            <person name="Young S.K."/>
            <person name="Zeng Q."/>
            <person name="Koehrsen M."/>
            <person name="Haas B."/>
            <person name="Borodovsky M."/>
            <person name="Guigo R."/>
            <person name="Alvarado L."/>
            <person name="Berlin A."/>
            <person name="Borenstein D."/>
            <person name="Chen Z."/>
            <person name="Engels R."/>
            <person name="Freedman E."/>
            <person name="Gellesch M."/>
            <person name="Goldberg J."/>
            <person name="Griggs A."/>
            <person name="Gujja S."/>
            <person name="Heiman D."/>
            <person name="Hepburn T."/>
            <person name="Howarth C."/>
            <person name="Jen D."/>
            <person name="Larson L."/>
            <person name="Lewis B."/>
            <person name="Mehta T."/>
            <person name="Park D."/>
            <person name="Pearson M."/>
            <person name="Roberts A."/>
            <person name="Saif S."/>
            <person name="Shenoy N."/>
            <person name="Sisk P."/>
            <person name="Stolte C."/>
            <person name="Sykes S."/>
            <person name="Walk T."/>
            <person name="White J."/>
            <person name="Yandava C."/>
            <person name="Burger G."/>
            <person name="Gray M.W."/>
            <person name="Holland P.W.H."/>
            <person name="King N."/>
            <person name="Lang F.B.F."/>
            <person name="Roger A.J."/>
            <person name="Ruiz-Trillo I."/>
            <person name="Lander E."/>
            <person name="Nusbaum C."/>
        </authorList>
    </citation>
    <scope>NUCLEOTIDE SEQUENCE [LARGE SCALE GENOMIC DNA]</scope>
    <source>
        <strain evidence="3">ATCC 38327</strain>
    </source>
</reference>
<evidence type="ECO:0000256" key="1">
    <source>
        <dbReference type="SAM" id="MobiDB-lite"/>
    </source>
</evidence>
<dbReference type="EMBL" id="GG745354">
    <property type="protein sequence ID" value="KNE67841.1"/>
    <property type="molecule type" value="Genomic_DNA"/>
</dbReference>
<reference evidence="2 3" key="1">
    <citation type="submission" date="2009-11" db="EMBL/GenBank/DDBJ databases">
        <title>Annotation of Allomyces macrogynus ATCC 38327.</title>
        <authorList>
            <consortium name="The Broad Institute Genome Sequencing Platform"/>
            <person name="Russ C."/>
            <person name="Cuomo C."/>
            <person name="Burger G."/>
            <person name="Gray M.W."/>
            <person name="Holland P.W.H."/>
            <person name="King N."/>
            <person name="Lang F.B.F."/>
            <person name="Roger A.J."/>
            <person name="Ruiz-Trillo I."/>
            <person name="Young S.K."/>
            <person name="Zeng Q."/>
            <person name="Gargeya S."/>
            <person name="Fitzgerald M."/>
            <person name="Haas B."/>
            <person name="Abouelleil A."/>
            <person name="Alvarado L."/>
            <person name="Arachchi H.M."/>
            <person name="Berlin A."/>
            <person name="Chapman S.B."/>
            <person name="Gearin G."/>
            <person name="Goldberg J."/>
            <person name="Griggs A."/>
            <person name="Gujja S."/>
            <person name="Hansen M."/>
            <person name="Heiman D."/>
            <person name="Howarth C."/>
            <person name="Larimer J."/>
            <person name="Lui A."/>
            <person name="MacDonald P.J.P."/>
            <person name="McCowen C."/>
            <person name="Montmayeur A."/>
            <person name="Murphy C."/>
            <person name="Neiman D."/>
            <person name="Pearson M."/>
            <person name="Priest M."/>
            <person name="Roberts A."/>
            <person name="Saif S."/>
            <person name="Shea T."/>
            <person name="Sisk P."/>
            <person name="Stolte C."/>
            <person name="Sykes S."/>
            <person name="Wortman J."/>
            <person name="Nusbaum C."/>
            <person name="Birren B."/>
        </authorList>
    </citation>
    <scope>NUCLEOTIDE SEQUENCE [LARGE SCALE GENOMIC DNA]</scope>
    <source>
        <strain evidence="2 3">ATCC 38327</strain>
    </source>
</reference>
<dbReference type="AlphaFoldDB" id="A0A0L0SZB7"/>
<dbReference type="VEuPathDB" id="FungiDB:AMAG_19715"/>
<sequence length="180" mass="19070">MATDGPAAAPPVGDPAVPVALANEHVNGDHTAANDNAAKPPAAANGNGHADDSPNSDANVSGTVTNRTATLGAIDFLPVRVVLLVDRAQHDIYEVDTTNPKVLIYKPPRGARGMSWPSRKSSWTTFPCSTWRATRSSSTASSRSSWPCCSRGFNAAIYTVNTRDLRDARQWPADFRVAAA</sequence>
<evidence type="ECO:0000313" key="3">
    <source>
        <dbReference type="Proteomes" id="UP000054350"/>
    </source>
</evidence>
<name>A0A0L0SZB7_ALLM3</name>
<feature type="compositionally biased region" description="Polar residues" evidence="1">
    <location>
        <begin position="53"/>
        <end position="62"/>
    </location>
</feature>
<evidence type="ECO:0000313" key="2">
    <source>
        <dbReference type="EMBL" id="KNE67841.1"/>
    </source>
</evidence>
<dbReference type="Proteomes" id="UP000054350">
    <property type="component" value="Unassembled WGS sequence"/>
</dbReference>
<organism evidence="2 3">
    <name type="scientific">Allomyces macrogynus (strain ATCC 38327)</name>
    <name type="common">Allomyces javanicus var. macrogynus</name>
    <dbReference type="NCBI Taxonomy" id="578462"/>
    <lineage>
        <taxon>Eukaryota</taxon>
        <taxon>Fungi</taxon>
        <taxon>Fungi incertae sedis</taxon>
        <taxon>Blastocladiomycota</taxon>
        <taxon>Blastocladiomycetes</taxon>
        <taxon>Blastocladiales</taxon>
        <taxon>Blastocladiaceae</taxon>
        <taxon>Allomyces</taxon>
    </lineage>
</organism>